<dbReference type="Proteomes" id="UP000256334">
    <property type="component" value="Unassembled WGS sequence"/>
</dbReference>
<reference evidence="1 2" key="1">
    <citation type="submission" date="2018-07" db="EMBL/GenBank/DDBJ databases">
        <title>Genomic Encyclopedia of Type Strains, Phase IV (KMG-IV): sequencing the most valuable type-strain genomes for metagenomic binning, comparative biology and taxonomic classification.</title>
        <authorList>
            <person name="Goeker M."/>
        </authorList>
    </citation>
    <scope>NUCLEOTIDE SEQUENCE [LARGE SCALE GENOMIC DNA]</scope>
    <source>
        <strain evidence="1 2">DSM 14324</strain>
    </source>
</reference>
<sequence length="64" mass="7216">MLINGYSLLCTYCKNLVQACQSSEIGILRTSKNLKPSINFLTVSMSIVRYSHTNSKKPLQFQGF</sequence>
<evidence type="ECO:0000313" key="2">
    <source>
        <dbReference type="Proteomes" id="UP000256334"/>
    </source>
</evidence>
<comment type="caution">
    <text evidence="1">The sequence shown here is derived from an EMBL/GenBank/DDBJ whole genome shotgun (WGS) entry which is preliminary data.</text>
</comment>
<organism evidence="1 2">
    <name type="scientific">Kushneria indalinina DSM 14324</name>
    <dbReference type="NCBI Taxonomy" id="1122140"/>
    <lineage>
        <taxon>Bacteria</taxon>
        <taxon>Pseudomonadati</taxon>
        <taxon>Pseudomonadota</taxon>
        <taxon>Gammaproteobacteria</taxon>
        <taxon>Oceanospirillales</taxon>
        <taxon>Halomonadaceae</taxon>
        <taxon>Kushneria</taxon>
    </lineage>
</organism>
<accession>A0A3D9DW05</accession>
<keyword evidence="2" id="KW-1185">Reference proteome</keyword>
<name>A0A3D9DW05_9GAMM</name>
<protein>
    <submittedName>
        <fullName evidence="1">Uncharacterized protein</fullName>
    </submittedName>
</protein>
<gene>
    <name evidence="1" type="ORF">C8D72_1794</name>
</gene>
<proteinExistence type="predicted"/>
<dbReference type="EMBL" id="QRDJ01000007">
    <property type="protein sequence ID" value="REC94963.1"/>
    <property type="molecule type" value="Genomic_DNA"/>
</dbReference>
<dbReference type="AlphaFoldDB" id="A0A3D9DW05"/>
<evidence type="ECO:0000313" key="1">
    <source>
        <dbReference type="EMBL" id="REC94963.1"/>
    </source>
</evidence>